<proteinExistence type="predicted"/>
<dbReference type="PANTHER" id="PTHR30055:SF209">
    <property type="entry name" value="POSSIBLE TRANSCRIPTIONAL REGULATORY PROTEIN (PROBABLY TETR-FAMILY)"/>
    <property type="match status" value="1"/>
</dbReference>
<dbReference type="SUPFAM" id="SSF46689">
    <property type="entry name" value="Homeodomain-like"/>
    <property type="match status" value="1"/>
</dbReference>
<dbReference type="RefSeq" id="WP_167933805.1">
    <property type="nucleotide sequence ID" value="NZ_JAAVJB010000098.1"/>
</dbReference>
<accession>A0ABX1AQE7</accession>
<dbReference type="Proteomes" id="UP000746503">
    <property type="component" value="Unassembled WGS sequence"/>
</dbReference>
<dbReference type="InterPro" id="IPR001647">
    <property type="entry name" value="HTH_TetR"/>
</dbReference>
<dbReference type="Pfam" id="PF00440">
    <property type="entry name" value="TetR_N"/>
    <property type="match status" value="1"/>
</dbReference>
<sequence length="209" mass="22133">MPERRPRADATRNREAVLAAADDLFARCASPDEVTMAAVATAAGVGKATLFRGYGDRAGLLRALWQARLGPLWAEVEQGPPPLGPGTPPRQRVAALLDAMLCFKLDHRHLASALESSGAGSPYGTEQYARAHRLLRAELAGLPGQDSDFTAHALLSAVRADLVVHLAAAPDHDREAARTALAELVAAVLGDPVDRRADLTARTADEARP</sequence>
<gene>
    <name evidence="4" type="ORF">HCJ92_13440</name>
</gene>
<evidence type="ECO:0000256" key="2">
    <source>
        <dbReference type="PROSITE-ProRule" id="PRU00335"/>
    </source>
</evidence>
<reference evidence="4 5" key="1">
    <citation type="submission" date="2020-03" db="EMBL/GenBank/DDBJ databases">
        <title>Draft genome of Streptomyces sp. ventii, isolated from the Axial Seamount in the Pacific Ocean, and resequencing of the two type strains Streptomyces lonarensis strain NCL 716 and Streptomyces bohaiensis strain 11A07.</title>
        <authorList>
            <person name="Loughran R.M."/>
            <person name="Pfannmuller K.M."/>
            <person name="Wasson B.J."/>
            <person name="Deadmond M.C."/>
            <person name="Paddock B.E."/>
            <person name="Koyack M.J."/>
            <person name="Gallegos D.A."/>
            <person name="Mitchell E.A."/>
            <person name="Ushijima B."/>
            <person name="Saw J.H."/>
            <person name="Mcphail K.L."/>
            <person name="Videau P."/>
        </authorList>
    </citation>
    <scope>NUCLEOTIDE SEQUENCE [LARGE SCALE GENOMIC DNA]</scope>
    <source>
        <strain evidence="5">5675061</strain>
    </source>
</reference>
<evidence type="ECO:0000256" key="1">
    <source>
        <dbReference type="ARBA" id="ARBA00023125"/>
    </source>
</evidence>
<protein>
    <submittedName>
        <fullName evidence="4">TetR family transcriptional regulator</fullName>
    </submittedName>
</protein>
<dbReference type="InterPro" id="IPR009057">
    <property type="entry name" value="Homeodomain-like_sf"/>
</dbReference>
<dbReference type="PROSITE" id="PS50977">
    <property type="entry name" value="HTH_TETR_2"/>
    <property type="match status" value="1"/>
</dbReference>
<keyword evidence="1 2" id="KW-0238">DNA-binding</keyword>
<organism evidence="4 5">
    <name type="scientific">Streptomyces spiramenti</name>
    <dbReference type="NCBI Taxonomy" id="2720606"/>
    <lineage>
        <taxon>Bacteria</taxon>
        <taxon>Bacillati</taxon>
        <taxon>Actinomycetota</taxon>
        <taxon>Actinomycetes</taxon>
        <taxon>Kitasatosporales</taxon>
        <taxon>Streptomycetaceae</taxon>
        <taxon>Streptomyces</taxon>
    </lineage>
</organism>
<evidence type="ECO:0000313" key="5">
    <source>
        <dbReference type="Proteomes" id="UP000746503"/>
    </source>
</evidence>
<feature type="DNA-binding region" description="H-T-H motif" evidence="2">
    <location>
        <begin position="35"/>
        <end position="54"/>
    </location>
</feature>
<feature type="domain" description="HTH tetR-type" evidence="3">
    <location>
        <begin position="11"/>
        <end position="72"/>
    </location>
</feature>
<dbReference type="PANTHER" id="PTHR30055">
    <property type="entry name" value="HTH-TYPE TRANSCRIPTIONAL REGULATOR RUTR"/>
    <property type="match status" value="1"/>
</dbReference>
<dbReference type="EMBL" id="JAAVJB010000098">
    <property type="protein sequence ID" value="NJP67275.1"/>
    <property type="molecule type" value="Genomic_DNA"/>
</dbReference>
<evidence type="ECO:0000259" key="3">
    <source>
        <dbReference type="PROSITE" id="PS50977"/>
    </source>
</evidence>
<name>A0ABX1AQE7_9ACTN</name>
<evidence type="ECO:0000313" key="4">
    <source>
        <dbReference type="EMBL" id="NJP67275.1"/>
    </source>
</evidence>
<comment type="caution">
    <text evidence="4">The sequence shown here is derived from an EMBL/GenBank/DDBJ whole genome shotgun (WGS) entry which is preliminary data.</text>
</comment>
<dbReference type="Gene3D" id="1.10.357.10">
    <property type="entry name" value="Tetracycline Repressor, domain 2"/>
    <property type="match status" value="1"/>
</dbReference>
<keyword evidence="5" id="KW-1185">Reference proteome</keyword>
<dbReference type="InterPro" id="IPR050109">
    <property type="entry name" value="HTH-type_TetR-like_transc_reg"/>
</dbReference>